<dbReference type="InterPro" id="IPR026444">
    <property type="entry name" value="Secre_tail"/>
</dbReference>
<dbReference type="SMART" id="SM00089">
    <property type="entry name" value="PKD"/>
    <property type="match status" value="6"/>
</dbReference>
<evidence type="ECO:0000256" key="3">
    <source>
        <dbReference type="SAM" id="SignalP"/>
    </source>
</evidence>
<feature type="region of interest" description="Disordered" evidence="2">
    <location>
        <begin position="728"/>
        <end position="749"/>
    </location>
</feature>
<feature type="chain" id="PRO_5012816882" evidence="3">
    <location>
        <begin position="22"/>
        <end position="1262"/>
    </location>
</feature>
<accession>A0A1M7ZZF5</accession>
<feature type="domain" description="PKD/Chitinase" evidence="4">
    <location>
        <begin position="960"/>
        <end position="1030"/>
    </location>
</feature>
<feature type="domain" description="PKD/Chitinase" evidence="4">
    <location>
        <begin position="729"/>
        <end position="801"/>
    </location>
</feature>
<gene>
    <name evidence="5" type="ORF">SAMN05443547_2387</name>
</gene>
<name>A0A1M7ZZF5_9FLAO</name>
<reference evidence="6" key="1">
    <citation type="submission" date="2016-12" db="EMBL/GenBank/DDBJ databases">
        <authorList>
            <person name="Varghese N."/>
            <person name="Submissions S."/>
        </authorList>
    </citation>
    <scope>NUCLEOTIDE SEQUENCE [LARGE SCALE GENOMIC DNA]</scope>
    <source>
        <strain evidence="6">DSM 18830</strain>
    </source>
</reference>
<protein>
    <submittedName>
        <fullName evidence="5">Por secretion system C-terminal sorting domain-containing protein</fullName>
    </submittedName>
</protein>
<evidence type="ECO:0000313" key="6">
    <source>
        <dbReference type="Proteomes" id="UP000184611"/>
    </source>
</evidence>
<feature type="domain" description="PKD/Chitinase" evidence="4">
    <location>
        <begin position="883"/>
        <end position="955"/>
    </location>
</feature>
<feature type="region of interest" description="Disordered" evidence="2">
    <location>
        <begin position="806"/>
        <end position="826"/>
    </location>
</feature>
<evidence type="ECO:0000313" key="5">
    <source>
        <dbReference type="EMBL" id="SHO74007.1"/>
    </source>
</evidence>
<dbReference type="Proteomes" id="UP000184611">
    <property type="component" value="Unassembled WGS sequence"/>
</dbReference>
<dbReference type="InterPro" id="IPR022409">
    <property type="entry name" value="PKD/Chitinase_dom"/>
</dbReference>
<dbReference type="Pfam" id="PF18962">
    <property type="entry name" value="Por_Secre_tail"/>
    <property type="match status" value="1"/>
</dbReference>
<feature type="signal peptide" evidence="3">
    <location>
        <begin position="1"/>
        <end position="21"/>
    </location>
</feature>
<organism evidence="5 6">
    <name type="scientific">Flavobacterium cucumis</name>
    <dbReference type="NCBI Taxonomy" id="416016"/>
    <lineage>
        <taxon>Bacteria</taxon>
        <taxon>Pseudomonadati</taxon>
        <taxon>Bacteroidota</taxon>
        <taxon>Flavobacteriia</taxon>
        <taxon>Flavobacteriales</taxon>
        <taxon>Flavobacteriaceae</taxon>
        <taxon>Flavobacterium</taxon>
    </lineage>
</organism>
<dbReference type="Gene3D" id="2.60.40.740">
    <property type="match status" value="9"/>
</dbReference>
<proteinExistence type="predicted"/>
<dbReference type="OrthoDB" id="9805017at2"/>
<dbReference type="NCBIfam" id="TIGR04183">
    <property type="entry name" value="Por_Secre_tail"/>
    <property type="match status" value="1"/>
</dbReference>
<feature type="domain" description="PKD/Chitinase" evidence="4">
    <location>
        <begin position="1037"/>
        <end position="1109"/>
    </location>
</feature>
<feature type="domain" description="PKD/Chitinase" evidence="4">
    <location>
        <begin position="806"/>
        <end position="877"/>
    </location>
</feature>
<evidence type="ECO:0000256" key="1">
    <source>
        <dbReference type="ARBA" id="ARBA00022729"/>
    </source>
</evidence>
<dbReference type="Pfam" id="PF13573">
    <property type="entry name" value="SprB"/>
    <property type="match status" value="11"/>
</dbReference>
<keyword evidence="6" id="KW-1185">Reference proteome</keyword>
<evidence type="ECO:0000256" key="2">
    <source>
        <dbReference type="SAM" id="MobiDB-lite"/>
    </source>
</evidence>
<dbReference type="EMBL" id="FRYK01000005">
    <property type="protein sequence ID" value="SHO74007.1"/>
    <property type="molecule type" value="Genomic_DNA"/>
</dbReference>
<dbReference type="InterPro" id="IPR025667">
    <property type="entry name" value="SprB_repeat"/>
</dbReference>
<feature type="domain" description="PKD/Chitinase" evidence="4">
    <location>
        <begin position="652"/>
        <end position="724"/>
    </location>
</feature>
<dbReference type="AlphaFoldDB" id="A0A1M7ZZF5"/>
<dbReference type="STRING" id="416016.SAMN05443547_2387"/>
<keyword evidence="1 3" id="KW-0732">Signal</keyword>
<dbReference type="RefSeq" id="WP_073584735.1">
    <property type="nucleotide sequence ID" value="NZ_FRYK01000005.1"/>
</dbReference>
<feature type="region of interest" description="Disordered" evidence="2">
    <location>
        <begin position="77"/>
        <end position="96"/>
    </location>
</feature>
<sequence length="1262" mass="126229">MKQKITFLLVMMCLFSISTYAQTQFWSDTFEGSPSSGTRVPEVNGGTTTGYFRLTDGSNISQIVPFTGKQGNNYWAGEDHNGPGSGFPGEGTSANNPLNELQIEWTGINISGKSGLSFSGLLAAASTNEPWDNQNACISGVGTTNTDYIILEYSIDGGPYSNLIRFYNRGSASGTGDKYLFEDTNNDGCGDGIQLTNVFGEFTKTIAGTGTTMNLRIRVYSEGNNEEWGIDNFRLFEAPVCNVALTPASQTNVACNGGATGAATVNVATGGTAPYTYDWTPGNPTGDGTTSVSGLTAGTWTCTVTDANSCTASVNFTITQPTAISLTPASQTNVACNGGANGAAAVNNATGGAGGYTYNWTPGNPTGDGTPSVTGLTAGTWTCTVTDANSCTTSVNFTVTQPTAISLTAASQTNVSCNGGSNGAAAVNTPTGGAGGYTYNWTPGNPTGDGTPSVTGLTAGTWTCTVTDANACTTSVNFTVTQPTAISLTAASQTNVACNGGATGAAAVNAATGGAGGYTYDWTPGNPTGDGTPSVTGLTAGTWTCTVTDANACTTSVNFTVTQPTAISLTAASQTNVACNGGATGAAAVNAATGGAGGYTYDWTPGNPTGDGTPSVTGLTAGTWTCTVTDANACTTSVNFTVTQPTTLSTATGSQTNVSCNGGSNGSASVTPSGGTPGYTYSWSPSGGTAATATGLAAGTYTVTVTDANGCTATRDFTITEPTALSTATNSQTNVSCNGGSNGSASVTPSGGTPGYTYSWSPSGGTAATATGLAAGTYTVTVTDANGCTATRDFTITEPTALSTATNSQTNVSCNGGSNGSASVTPSGGTPGYTYSWSPSGGTAATATGLAAGTYTVTVTDANGCTATRDFTITQPTALSTATSSQTNVSCNGGSNGSASVTPSGGTPGYTYSWSPSGGTAATATGLAAGTYTVTVTDANGCTATRDFTITEPTALSTATNSQTNVSCNGGTNGSASVTPSGGTPGYTYSWSPSGGTAATATGLAAGTYTVTVTDANGCTATRNFTITEPTAISLTATSQTNVSCNGETNGSASVTPSGGTPGYTYSWSPSGGTAASATGLAAGTYTVTVTDANGCTATRDFTITEPTAIDNTISELTTGILTANEVGATYQWYECPNNLLIGETNQEFTPTTLGDYRVEVTVGSCTVQSTCFTVTTLGTGTFENKFQFVIYPNPNSGLLNIDSNFDGEFLIVNQLGQTVKTFKVNSSIENSINVESLADGIYYIKGTNGTQISSQKLIIKK</sequence>
<evidence type="ECO:0000259" key="4">
    <source>
        <dbReference type="SMART" id="SM00089"/>
    </source>
</evidence>